<gene>
    <name evidence="7" type="ORF">QM012_002170</name>
</gene>
<dbReference type="SUPFAM" id="SSF103473">
    <property type="entry name" value="MFS general substrate transporter"/>
    <property type="match status" value="1"/>
</dbReference>
<dbReference type="InterPro" id="IPR020846">
    <property type="entry name" value="MFS_dom"/>
</dbReference>
<dbReference type="Proteomes" id="UP001341245">
    <property type="component" value="Unassembled WGS sequence"/>
</dbReference>
<feature type="transmembrane region" description="Helical" evidence="5">
    <location>
        <begin position="146"/>
        <end position="168"/>
    </location>
</feature>
<evidence type="ECO:0000313" key="7">
    <source>
        <dbReference type="EMBL" id="KAK6001680.1"/>
    </source>
</evidence>
<proteinExistence type="predicted"/>
<keyword evidence="3 5" id="KW-1133">Transmembrane helix</keyword>
<feature type="transmembrane region" description="Helical" evidence="5">
    <location>
        <begin position="363"/>
        <end position="381"/>
    </location>
</feature>
<evidence type="ECO:0000256" key="1">
    <source>
        <dbReference type="ARBA" id="ARBA00004141"/>
    </source>
</evidence>
<feature type="transmembrane region" description="Helical" evidence="5">
    <location>
        <begin position="498"/>
        <end position="518"/>
    </location>
</feature>
<dbReference type="Gene3D" id="1.20.1720.10">
    <property type="entry name" value="Multidrug resistance protein D"/>
    <property type="match status" value="1"/>
</dbReference>
<feature type="transmembrane region" description="Helical" evidence="5">
    <location>
        <begin position="413"/>
        <end position="438"/>
    </location>
</feature>
<evidence type="ECO:0000313" key="8">
    <source>
        <dbReference type="Proteomes" id="UP001341245"/>
    </source>
</evidence>
<feature type="transmembrane region" description="Helical" evidence="5">
    <location>
        <begin position="284"/>
        <end position="301"/>
    </location>
</feature>
<feature type="transmembrane region" description="Helical" evidence="5">
    <location>
        <begin position="388"/>
        <end position="407"/>
    </location>
</feature>
<evidence type="ECO:0000256" key="4">
    <source>
        <dbReference type="ARBA" id="ARBA00023136"/>
    </source>
</evidence>
<dbReference type="EMBL" id="JASGXD010000013">
    <property type="protein sequence ID" value="KAK6001680.1"/>
    <property type="molecule type" value="Genomic_DNA"/>
</dbReference>
<dbReference type="PROSITE" id="PS50850">
    <property type="entry name" value="MFS"/>
    <property type="match status" value="1"/>
</dbReference>
<evidence type="ECO:0000256" key="3">
    <source>
        <dbReference type="ARBA" id="ARBA00022989"/>
    </source>
</evidence>
<comment type="subcellular location">
    <subcellularLocation>
        <location evidence="1">Membrane</location>
        <topology evidence="1">Multi-pass membrane protein</topology>
    </subcellularLocation>
</comment>
<feature type="transmembrane region" description="Helical" evidence="5">
    <location>
        <begin position="90"/>
        <end position="109"/>
    </location>
</feature>
<accession>A0ABR0TB56</accession>
<feature type="transmembrane region" description="Helical" evidence="5">
    <location>
        <begin position="210"/>
        <end position="230"/>
    </location>
</feature>
<feature type="transmembrane region" description="Helical" evidence="5">
    <location>
        <begin position="180"/>
        <end position="198"/>
    </location>
</feature>
<reference evidence="7 8" key="1">
    <citation type="submission" date="2023-11" db="EMBL/GenBank/DDBJ databases">
        <title>Draft genome sequence and annotation of the polyextremotolerant black yeast-like fungus Aureobasidium pullulans NRRL 62042.</title>
        <authorList>
            <person name="Dielentheis-Frenken M.R.E."/>
            <person name="Wibberg D."/>
            <person name="Blank L.M."/>
            <person name="Tiso T."/>
        </authorList>
    </citation>
    <scope>NUCLEOTIDE SEQUENCE [LARGE SCALE GENOMIC DNA]</scope>
    <source>
        <strain evidence="7 8">NRRL 62042</strain>
    </source>
</reference>
<dbReference type="InterPro" id="IPR011701">
    <property type="entry name" value="MFS"/>
</dbReference>
<dbReference type="Pfam" id="PF07690">
    <property type="entry name" value="MFS_1"/>
    <property type="match status" value="1"/>
</dbReference>
<feature type="transmembrane region" description="Helical" evidence="5">
    <location>
        <begin position="458"/>
        <end position="478"/>
    </location>
</feature>
<comment type="caution">
    <text evidence="7">The sequence shown here is derived from an EMBL/GenBank/DDBJ whole genome shotgun (WGS) entry which is preliminary data.</text>
</comment>
<organism evidence="7 8">
    <name type="scientific">Aureobasidium pullulans</name>
    <name type="common">Black yeast</name>
    <name type="synonym">Pullularia pullulans</name>
    <dbReference type="NCBI Taxonomy" id="5580"/>
    <lineage>
        <taxon>Eukaryota</taxon>
        <taxon>Fungi</taxon>
        <taxon>Dikarya</taxon>
        <taxon>Ascomycota</taxon>
        <taxon>Pezizomycotina</taxon>
        <taxon>Dothideomycetes</taxon>
        <taxon>Dothideomycetidae</taxon>
        <taxon>Dothideales</taxon>
        <taxon>Saccotheciaceae</taxon>
        <taxon>Aureobasidium</taxon>
    </lineage>
</organism>
<dbReference type="PANTHER" id="PTHR42718">
    <property type="entry name" value="MAJOR FACILITATOR SUPERFAMILY MULTIDRUG TRANSPORTER MFSC"/>
    <property type="match status" value="1"/>
</dbReference>
<feature type="transmembrane region" description="Helical" evidence="5">
    <location>
        <begin position="49"/>
        <end position="70"/>
    </location>
</feature>
<evidence type="ECO:0000259" key="6">
    <source>
        <dbReference type="PROSITE" id="PS50850"/>
    </source>
</evidence>
<name>A0ABR0TB56_AURPU</name>
<dbReference type="Gene3D" id="1.20.1250.20">
    <property type="entry name" value="MFS general substrate transporter like domains"/>
    <property type="match status" value="1"/>
</dbReference>
<protein>
    <recommendedName>
        <fullName evidence="6">Major facilitator superfamily (MFS) profile domain-containing protein</fullName>
    </recommendedName>
</protein>
<evidence type="ECO:0000256" key="2">
    <source>
        <dbReference type="ARBA" id="ARBA00022692"/>
    </source>
</evidence>
<dbReference type="InterPro" id="IPR036259">
    <property type="entry name" value="MFS_trans_sf"/>
</dbReference>
<keyword evidence="2 5" id="KW-0812">Transmembrane</keyword>
<feature type="transmembrane region" description="Helical" evidence="5">
    <location>
        <begin position="251"/>
        <end position="272"/>
    </location>
</feature>
<feature type="transmembrane region" description="Helical" evidence="5">
    <location>
        <begin position="322"/>
        <end position="343"/>
    </location>
</feature>
<keyword evidence="4 5" id="KW-0472">Membrane</keyword>
<sequence length="529" mass="56941">MQQEGIELEFVRMSAKTDEHVISTTPSIDTHTPTPLVTQGESRYEDLSVLRAVVISSAVAGITLVSSMTTGLLATGLPDIASSLHLSDGLLLWPASIFGLTGGCTFIPAGAVADVVGSRPVHLFGCIFLGLCILACGLSRTGPELIVFRGLQGVAASCCLPTAISILTQTFPPGRRRTRGLVLQGAAQPVGYSAGLFLGGLFADTIGWRWGWYIAAIICVSVFFAGFWAIPHGRKNKPLFEWRQIILGIDWIGALLASACLGLISYVLAVTASNTSNIHKPENIALLSLAGVLIPAFGFWMQRQERKGNPALIPNSVWRNHVFTSICLMMFLVSAVLNTGEYFFSLFFQKVQDLSALQASLRYLPNVIVGTLISFGTDAVLHKWSTYRYLMVMSIISAVAPLLMSLMNPSWPYWYMAFWAMAFLPFANDVLFIVAALVITDSFSDSKQALAGSILNTVYQFGSAVGLAIMAVISSTVTDKSGFADKNVPGALLEGYKATFWTCLGSAVLYCFIGGVGLRTIGKVGLKQE</sequence>
<feature type="domain" description="Major facilitator superfamily (MFS) profile" evidence="6">
    <location>
        <begin position="55"/>
        <end position="529"/>
    </location>
</feature>
<feature type="transmembrane region" description="Helical" evidence="5">
    <location>
        <begin position="121"/>
        <end position="140"/>
    </location>
</feature>
<keyword evidence="8" id="KW-1185">Reference proteome</keyword>
<dbReference type="PANTHER" id="PTHR42718:SF10">
    <property type="entry name" value="TRANSPORTER, PUTATIVE (AFU_ORTHOLOGUE AFUA_8G06760)-RELATED"/>
    <property type="match status" value="1"/>
</dbReference>
<evidence type="ECO:0000256" key="5">
    <source>
        <dbReference type="SAM" id="Phobius"/>
    </source>
</evidence>